<dbReference type="Proteomes" id="UP000594262">
    <property type="component" value="Unplaced"/>
</dbReference>
<dbReference type="InterPro" id="IPR053317">
    <property type="entry name" value="Tubulin_polyglutamylase"/>
</dbReference>
<organism evidence="2 3">
    <name type="scientific">Clytia hemisphaerica</name>
    <dbReference type="NCBI Taxonomy" id="252671"/>
    <lineage>
        <taxon>Eukaryota</taxon>
        <taxon>Metazoa</taxon>
        <taxon>Cnidaria</taxon>
        <taxon>Hydrozoa</taxon>
        <taxon>Hydroidolina</taxon>
        <taxon>Leptothecata</taxon>
        <taxon>Obeliida</taxon>
        <taxon>Clytiidae</taxon>
        <taxon>Clytia</taxon>
    </lineage>
</organism>
<evidence type="ECO:0000313" key="2">
    <source>
        <dbReference type="EnsemblMetazoa" id="CLYHEMP009977.2"/>
    </source>
</evidence>
<dbReference type="RefSeq" id="XP_066935586.1">
    <property type="nucleotide sequence ID" value="XM_067079485.1"/>
</dbReference>
<evidence type="ECO:0000313" key="3">
    <source>
        <dbReference type="Proteomes" id="UP000594262"/>
    </source>
</evidence>
<evidence type="ECO:0000256" key="1">
    <source>
        <dbReference type="SAM" id="Phobius"/>
    </source>
</evidence>
<dbReference type="EnsemblMetazoa" id="CLYHEMT009977.2">
    <property type="protein sequence ID" value="CLYHEMP009977.2"/>
    <property type="gene ID" value="CLYHEMG009977"/>
</dbReference>
<dbReference type="PANTHER" id="PTHR47113">
    <property type="entry name" value="LD09343P"/>
    <property type="match status" value="1"/>
</dbReference>
<dbReference type="AlphaFoldDB" id="A0A7M5WLQ5"/>
<dbReference type="Gene3D" id="3.30.470.20">
    <property type="entry name" value="ATP-grasp fold, B domain"/>
    <property type="match status" value="1"/>
</dbReference>
<dbReference type="PANTHER" id="PTHR47113:SF1">
    <property type="entry name" value="LD09343P"/>
    <property type="match status" value="1"/>
</dbReference>
<dbReference type="EnsemblMetazoa" id="CLYHEMT009977.1">
    <property type="protein sequence ID" value="CLYHEMP009977.1"/>
    <property type="gene ID" value="CLYHEMG009977"/>
</dbReference>
<feature type="transmembrane region" description="Helical" evidence="1">
    <location>
        <begin position="18"/>
        <end position="41"/>
    </location>
</feature>
<proteinExistence type="predicted"/>
<keyword evidence="1" id="KW-0472">Membrane</keyword>
<dbReference type="Pfam" id="PF03133">
    <property type="entry name" value="TTL"/>
    <property type="match status" value="1"/>
</dbReference>
<sequence length="505" mass="58832">MGYEGDDDKYHRRKHTRWISGATCSKVFITSLFCFGVYLVISNSYGLYVRFTNNYGKSFAKSLPQKNAWIYAKHNYHLKVIFHILTQAGYHCITSTKEPPQWDLLWAHDFPFRKEFHSSLSNLQQNQKVNKLPGTSSITLKVELARTKLKWIPTAFSIPAEETQFAHAATKNPDQLWVQKSNNHRGIKIISAKDINTNAGSTFVQEFIERPLLIDKKKFDIGIYVVYTSVNPLQVYYFHDEALFRFCTEDYYPLYAANTKKYVVGDDYIPLDQMPSLKKFYNHGQMSFKSSFFSYMLEKGFDPDSMWKEIRHCITELFKAKAEEMDEAFSGHHFKQNFFELVRVDFVVDEKGKVWLMEVNMSPNLSPDAHPVNRMMYTKVVRGALQLGNALTNVDERYDTILHESAARMRDITFANFKCSAAECLKCEITECQLCHHCLDDTMKMLLPKAFREHYNKGSYRRLLPIPLTSTGEPLIPKSQPKGQYNDWLSSWFQKKCKEDISWCQ</sequence>
<dbReference type="RefSeq" id="XP_066935585.1">
    <property type="nucleotide sequence ID" value="XM_067079484.1"/>
</dbReference>
<keyword evidence="1" id="KW-1133">Transmembrane helix</keyword>
<protein>
    <submittedName>
        <fullName evidence="2">Uncharacterized protein</fullName>
    </submittedName>
</protein>
<reference evidence="2" key="1">
    <citation type="submission" date="2021-01" db="UniProtKB">
        <authorList>
            <consortium name="EnsemblMetazoa"/>
        </authorList>
    </citation>
    <scope>IDENTIFICATION</scope>
</reference>
<dbReference type="PROSITE" id="PS51221">
    <property type="entry name" value="TTL"/>
    <property type="match status" value="1"/>
</dbReference>
<dbReference type="InterPro" id="IPR004344">
    <property type="entry name" value="TTL/TTLL_fam"/>
</dbReference>
<keyword evidence="3" id="KW-1185">Reference proteome</keyword>
<dbReference type="SUPFAM" id="SSF56059">
    <property type="entry name" value="Glutathione synthetase ATP-binding domain-like"/>
    <property type="match status" value="1"/>
</dbReference>
<dbReference type="GeneID" id="136823302"/>
<name>A0A7M5WLQ5_9CNID</name>
<keyword evidence="1" id="KW-0812">Transmembrane</keyword>
<dbReference type="OrthoDB" id="202825at2759"/>
<accession>A0A7M5WLQ5</accession>